<organism evidence="1 2">
    <name type="scientific">Saguinus oedipus</name>
    <name type="common">Cotton-top tamarin</name>
    <name type="synonym">Oedipomidas oedipus</name>
    <dbReference type="NCBI Taxonomy" id="9490"/>
    <lineage>
        <taxon>Eukaryota</taxon>
        <taxon>Metazoa</taxon>
        <taxon>Chordata</taxon>
        <taxon>Craniata</taxon>
        <taxon>Vertebrata</taxon>
        <taxon>Euteleostomi</taxon>
        <taxon>Mammalia</taxon>
        <taxon>Eutheria</taxon>
        <taxon>Euarchontoglires</taxon>
        <taxon>Primates</taxon>
        <taxon>Haplorrhini</taxon>
        <taxon>Platyrrhini</taxon>
        <taxon>Cebidae</taxon>
        <taxon>Callitrichinae</taxon>
        <taxon>Saguinus</taxon>
    </lineage>
</organism>
<accession>A0ABQ9U3T4</accession>
<sequence length="86" mass="9483">GMSDSLLSPDNTAMSNSVPELSDFARVTLFFTKSYKYIFQLENKAQQALLGVKASAFDGQRPLAEMVDCECQKSRQTKGIRNGLST</sequence>
<keyword evidence="2" id="KW-1185">Reference proteome</keyword>
<protein>
    <submittedName>
        <fullName evidence="1">Uncharacterized protein</fullName>
    </submittedName>
</protein>
<dbReference type="Proteomes" id="UP001266305">
    <property type="component" value="Unassembled WGS sequence"/>
</dbReference>
<comment type="caution">
    <text evidence="1">The sequence shown here is derived from an EMBL/GenBank/DDBJ whole genome shotgun (WGS) entry which is preliminary data.</text>
</comment>
<evidence type="ECO:0000313" key="1">
    <source>
        <dbReference type="EMBL" id="KAK2091313.1"/>
    </source>
</evidence>
<reference evidence="1 2" key="1">
    <citation type="submission" date="2023-05" db="EMBL/GenBank/DDBJ databases">
        <title>B98-5 Cell Line De Novo Hybrid Assembly: An Optical Mapping Approach.</title>
        <authorList>
            <person name="Kananen K."/>
            <person name="Auerbach J.A."/>
            <person name="Kautto E."/>
            <person name="Blachly J.S."/>
        </authorList>
    </citation>
    <scope>NUCLEOTIDE SEQUENCE [LARGE SCALE GENOMIC DNA]</scope>
    <source>
        <strain evidence="1">B95-8</strain>
        <tissue evidence="1">Cell line</tissue>
    </source>
</reference>
<evidence type="ECO:0000313" key="2">
    <source>
        <dbReference type="Proteomes" id="UP001266305"/>
    </source>
</evidence>
<feature type="non-terminal residue" evidence="1">
    <location>
        <position position="1"/>
    </location>
</feature>
<name>A0ABQ9U3T4_SAGOE</name>
<gene>
    <name evidence="1" type="ORF">P7K49_030597</name>
</gene>
<proteinExistence type="predicted"/>
<dbReference type="EMBL" id="JASSZA010000016">
    <property type="protein sequence ID" value="KAK2091313.1"/>
    <property type="molecule type" value="Genomic_DNA"/>
</dbReference>